<dbReference type="FunFam" id="3.50.50.60:FF:000001">
    <property type="entry name" value="Dihydrolipoyl dehydrogenase, mitochondrial"/>
    <property type="match status" value="1"/>
</dbReference>
<evidence type="ECO:0000313" key="15">
    <source>
        <dbReference type="Proteomes" id="UP000241890"/>
    </source>
</evidence>
<feature type="binding site" evidence="9">
    <location>
        <begin position="201"/>
        <end position="208"/>
    </location>
    <ligand>
        <name>NAD(+)</name>
        <dbReference type="ChEBI" id="CHEBI:57540"/>
    </ligand>
</feature>
<evidence type="ECO:0000256" key="10">
    <source>
        <dbReference type="PIRSR" id="PIRSR000350-4"/>
    </source>
</evidence>
<feature type="domain" description="FAD/NAD(P)-binding" evidence="13">
    <location>
        <begin position="22"/>
        <end position="346"/>
    </location>
</feature>
<comment type="catalytic activity">
    <reaction evidence="11">
        <text>N(6)-[(R)-dihydrolipoyl]-L-lysyl-[protein] + NAD(+) = N(6)-[(R)-lipoyl]-L-lysyl-[protein] + NADH + H(+)</text>
        <dbReference type="Rhea" id="RHEA:15045"/>
        <dbReference type="Rhea" id="RHEA-COMP:10474"/>
        <dbReference type="Rhea" id="RHEA-COMP:10475"/>
        <dbReference type="ChEBI" id="CHEBI:15378"/>
        <dbReference type="ChEBI" id="CHEBI:57540"/>
        <dbReference type="ChEBI" id="CHEBI:57945"/>
        <dbReference type="ChEBI" id="CHEBI:83099"/>
        <dbReference type="ChEBI" id="CHEBI:83100"/>
        <dbReference type="EC" id="1.8.1.4"/>
    </reaction>
</comment>
<dbReference type="Gene3D" id="3.30.390.30">
    <property type="match status" value="1"/>
</dbReference>
<dbReference type="EC" id="1.8.1.4" evidence="11"/>
<feature type="active site" description="Proton acceptor" evidence="8">
    <location>
        <position position="466"/>
    </location>
</feature>
<keyword evidence="5 9" id="KW-0520">NAD</keyword>
<keyword evidence="9" id="KW-0547">Nucleotide-binding</keyword>
<evidence type="ECO:0000313" key="14">
    <source>
        <dbReference type="EMBL" id="GBG32662.1"/>
    </source>
</evidence>
<dbReference type="NCBIfam" id="TIGR01350">
    <property type="entry name" value="lipoamide_DH"/>
    <property type="match status" value="1"/>
</dbReference>
<dbReference type="InterPro" id="IPR036188">
    <property type="entry name" value="FAD/NAD-bd_sf"/>
</dbReference>
<keyword evidence="7 11" id="KW-0676">Redox-active center</keyword>
<name>A0A2R5GP62_9STRA</name>
<dbReference type="Pfam" id="PF07992">
    <property type="entry name" value="Pyr_redox_2"/>
    <property type="match status" value="1"/>
</dbReference>
<evidence type="ECO:0000259" key="12">
    <source>
        <dbReference type="Pfam" id="PF02852"/>
    </source>
</evidence>
<comment type="caution">
    <text evidence="14">The sequence shown here is derived from an EMBL/GenBank/DDBJ whole genome shotgun (WGS) entry which is preliminary data.</text>
</comment>
<dbReference type="FunFam" id="3.30.390.30:FF:000001">
    <property type="entry name" value="Dihydrolipoyl dehydrogenase"/>
    <property type="match status" value="1"/>
</dbReference>
<feature type="binding site" evidence="9">
    <location>
        <position position="133"/>
    </location>
    <ligand>
        <name>FAD</name>
        <dbReference type="ChEBI" id="CHEBI:57692"/>
    </ligand>
</feature>
<dbReference type="SUPFAM" id="SSF55424">
    <property type="entry name" value="FAD/NAD-linked reductases, dimerisation (C-terminal) domain"/>
    <property type="match status" value="1"/>
</dbReference>
<dbReference type="PIRSF" id="PIRSF000350">
    <property type="entry name" value="Mercury_reductase_MerA"/>
    <property type="match status" value="1"/>
</dbReference>
<dbReference type="InParanoid" id="A0A2R5GP62"/>
<comment type="similarity">
    <text evidence="1 11">Belongs to the class-I pyridine nucleotide-disulfide oxidoreductase family.</text>
</comment>
<dbReference type="PANTHER" id="PTHR22912:SF223">
    <property type="entry name" value="DIHYDROLIPOYL DEHYDROGENASE 1, MITOCHONDRIAL"/>
    <property type="match status" value="1"/>
</dbReference>
<protein>
    <recommendedName>
        <fullName evidence="11">Dihydrolipoyl dehydrogenase</fullName>
        <ecNumber evidence="11">1.8.1.4</ecNumber>
    </recommendedName>
</protein>
<feature type="binding site" evidence="9">
    <location>
        <position position="69"/>
    </location>
    <ligand>
        <name>FAD</name>
        <dbReference type="ChEBI" id="CHEBI:57692"/>
    </ligand>
</feature>
<dbReference type="InterPro" id="IPR006258">
    <property type="entry name" value="Lipoamide_DH"/>
</dbReference>
<keyword evidence="6" id="KW-1015">Disulfide bond</keyword>
<evidence type="ECO:0000256" key="3">
    <source>
        <dbReference type="ARBA" id="ARBA00022827"/>
    </source>
</evidence>
<dbReference type="Proteomes" id="UP000241890">
    <property type="component" value="Unassembled WGS sequence"/>
</dbReference>
<evidence type="ECO:0000256" key="2">
    <source>
        <dbReference type="ARBA" id="ARBA00022630"/>
    </source>
</evidence>
<dbReference type="PROSITE" id="PS00076">
    <property type="entry name" value="PYRIDINE_REDOX_1"/>
    <property type="match status" value="1"/>
</dbReference>
<keyword evidence="4 11" id="KW-0560">Oxidoreductase</keyword>
<dbReference type="AlphaFoldDB" id="A0A2R5GP62"/>
<sequence length="488" mass="51732">MARQRVARVGVRAMSSSADEEYDVVFIGGGPGGYFGAIKASQLGLKTACVEGRGKLGGTCLNVGCIPSKALLESTHHYHMAKHDFADHGIAVADVKIDLDKLQEKKREVVEGLTGGIAGLFKKYKTTWVQGWGKIISANEVSVALEDGNNKTIKAKNIVIATGSEPAPLPPCPVDNAKKRIVDSTGALEIDTIPEKLVVVGGGVIGLEMASVWARLGTEVTVVEFLDKICPGMDGEIVKTFQRTLQKQGLKFKMKTKVTGTEVSDTGVKVTMEPSSGGDSETIDADVVLVATGRRPYTQGLGLEEMGIPMDKAGRVEVDDHFRTNIPSIYAGGDVIKGPMLAHKAEHDCAAIAEIISGKAGHVNYDTVPGVIYTSPEVAAVGATEEQLKEQGIAYKKGKFNYVANSRARAIRQTEGFVKFLADKETDRLLGAHIIGPNAGEAIAEAVIALEYGASAEDLARVCHPHPCLSEAIGETAMATAFGQPIHS</sequence>
<dbReference type="PRINTS" id="PR00411">
    <property type="entry name" value="PNDRDTASEI"/>
</dbReference>
<dbReference type="Pfam" id="PF02852">
    <property type="entry name" value="Pyr_redox_dim"/>
    <property type="match status" value="1"/>
</dbReference>
<evidence type="ECO:0000256" key="6">
    <source>
        <dbReference type="ARBA" id="ARBA00023157"/>
    </source>
</evidence>
<comment type="cofactor">
    <cofactor evidence="9 11">
        <name>FAD</name>
        <dbReference type="ChEBI" id="CHEBI:57692"/>
    </cofactor>
    <text evidence="9 11">Binds 1 FAD per subunit.</text>
</comment>
<keyword evidence="2 11" id="KW-0285">Flavoprotein</keyword>
<proteinExistence type="inferred from homology"/>
<feature type="binding site" evidence="9">
    <location>
        <position position="224"/>
    </location>
    <ligand>
        <name>NAD(+)</name>
        <dbReference type="ChEBI" id="CHEBI:57540"/>
    </ligand>
</feature>
<dbReference type="InterPro" id="IPR050151">
    <property type="entry name" value="Class-I_Pyr_Nuc-Dis_Oxidored"/>
</dbReference>
<dbReference type="InterPro" id="IPR023753">
    <property type="entry name" value="FAD/NAD-binding_dom"/>
</dbReference>
<dbReference type="OrthoDB" id="361797at2759"/>
<dbReference type="InterPro" id="IPR004099">
    <property type="entry name" value="Pyr_nucl-diS_OxRdtase_dimer"/>
</dbReference>
<dbReference type="GO" id="GO:0045252">
    <property type="term" value="C:oxoglutarate dehydrogenase complex"/>
    <property type="evidence" value="ECO:0007669"/>
    <property type="project" value="TreeGrafter"/>
</dbReference>
<evidence type="ECO:0000256" key="1">
    <source>
        <dbReference type="ARBA" id="ARBA00007532"/>
    </source>
</evidence>
<dbReference type="SUPFAM" id="SSF51905">
    <property type="entry name" value="FAD/NAD(P)-binding domain"/>
    <property type="match status" value="1"/>
</dbReference>
<feature type="binding site" evidence="9">
    <location>
        <position position="293"/>
    </location>
    <ligand>
        <name>NAD(+)</name>
        <dbReference type="ChEBI" id="CHEBI:57540"/>
    </ligand>
</feature>
<dbReference type="GO" id="GO:0005739">
    <property type="term" value="C:mitochondrion"/>
    <property type="evidence" value="ECO:0007669"/>
    <property type="project" value="TreeGrafter"/>
</dbReference>
<feature type="binding site" evidence="9">
    <location>
        <begin position="340"/>
        <end position="343"/>
    </location>
    <ligand>
        <name>FAD</name>
        <dbReference type="ChEBI" id="CHEBI:57692"/>
    </ligand>
</feature>
<comment type="miscellaneous">
    <text evidence="11">The active site is a redox-active disulfide bond.</text>
</comment>
<dbReference type="InterPro" id="IPR016156">
    <property type="entry name" value="FAD/NAD-linked_Rdtase_dimer_sf"/>
</dbReference>
<dbReference type="PANTHER" id="PTHR22912">
    <property type="entry name" value="DISULFIDE OXIDOREDUCTASE"/>
    <property type="match status" value="1"/>
</dbReference>
<evidence type="ECO:0000256" key="8">
    <source>
        <dbReference type="PIRSR" id="PIRSR000350-2"/>
    </source>
</evidence>
<dbReference type="EMBL" id="BEYU01000126">
    <property type="protein sequence ID" value="GBG32662.1"/>
    <property type="molecule type" value="Genomic_DNA"/>
</dbReference>
<keyword evidence="3 9" id="KW-0274">FAD</keyword>
<gene>
    <name evidence="14" type="ORF">FCC1311_088872</name>
</gene>
<dbReference type="FunCoup" id="A0A2R5GP62">
    <property type="interactions" value="258"/>
</dbReference>
<dbReference type="GO" id="GO:0004148">
    <property type="term" value="F:dihydrolipoyl dehydrogenase (NADH) activity"/>
    <property type="evidence" value="ECO:0007669"/>
    <property type="project" value="UniProtKB-EC"/>
</dbReference>
<evidence type="ECO:0000256" key="7">
    <source>
        <dbReference type="ARBA" id="ARBA00023284"/>
    </source>
</evidence>
<reference evidence="14 15" key="1">
    <citation type="submission" date="2017-12" db="EMBL/GenBank/DDBJ databases">
        <title>Sequencing, de novo assembly and annotation of complete genome of a new Thraustochytrid species, strain FCC1311.</title>
        <authorList>
            <person name="Sedici K."/>
            <person name="Godart F."/>
            <person name="Aiese Cigliano R."/>
            <person name="Sanseverino W."/>
            <person name="Barakat M."/>
            <person name="Ortet P."/>
            <person name="Marechal E."/>
            <person name="Cagnac O."/>
            <person name="Amato A."/>
        </authorList>
    </citation>
    <scope>NUCLEOTIDE SEQUENCE [LARGE SCALE GENOMIC DNA]</scope>
</reference>
<organism evidence="14 15">
    <name type="scientific">Hondaea fermentalgiana</name>
    <dbReference type="NCBI Taxonomy" id="2315210"/>
    <lineage>
        <taxon>Eukaryota</taxon>
        <taxon>Sar</taxon>
        <taxon>Stramenopiles</taxon>
        <taxon>Bigyra</taxon>
        <taxon>Labyrinthulomycetes</taxon>
        <taxon>Thraustochytrida</taxon>
        <taxon>Thraustochytriidae</taxon>
        <taxon>Hondaea</taxon>
    </lineage>
</organism>
<dbReference type="InterPro" id="IPR001100">
    <property type="entry name" value="Pyr_nuc-diS_OxRdtase"/>
</dbReference>
<feature type="disulfide bond" description="Redox-active" evidence="10">
    <location>
        <begin position="60"/>
        <end position="65"/>
    </location>
</feature>
<evidence type="ECO:0000259" key="13">
    <source>
        <dbReference type="Pfam" id="PF07992"/>
    </source>
</evidence>
<dbReference type="Gene3D" id="3.50.50.60">
    <property type="entry name" value="FAD/NAD(P)-binding domain"/>
    <property type="match status" value="2"/>
</dbReference>
<feature type="binding site" evidence="9">
    <location>
        <position position="334"/>
    </location>
    <ligand>
        <name>FAD</name>
        <dbReference type="ChEBI" id="CHEBI:57692"/>
    </ligand>
</feature>
<evidence type="ECO:0000256" key="4">
    <source>
        <dbReference type="ARBA" id="ARBA00023002"/>
    </source>
</evidence>
<evidence type="ECO:0000256" key="11">
    <source>
        <dbReference type="RuleBase" id="RU003692"/>
    </source>
</evidence>
<evidence type="ECO:0000256" key="5">
    <source>
        <dbReference type="ARBA" id="ARBA00023027"/>
    </source>
</evidence>
<dbReference type="GO" id="GO:0050660">
    <property type="term" value="F:flavin adenine dinucleotide binding"/>
    <property type="evidence" value="ECO:0007669"/>
    <property type="project" value="InterPro"/>
</dbReference>
<evidence type="ECO:0000256" key="9">
    <source>
        <dbReference type="PIRSR" id="PIRSR000350-3"/>
    </source>
</evidence>
<keyword evidence="15" id="KW-1185">Reference proteome</keyword>
<accession>A0A2R5GP62</accession>
<feature type="domain" description="Pyridine nucleotide-disulphide oxidoreductase dimerisation" evidence="12">
    <location>
        <begin position="368"/>
        <end position="476"/>
    </location>
</feature>
<feature type="binding site" evidence="9">
    <location>
        <begin position="162"/>
        <end position="164"/>
    </location>
    <ligand>
        <name>FAD</name>
        <dbReference type="ChEBI" id="CHEBI:57692"/>
    </ligand>
</feature>
<dbReference type="InterPro" id="IPR012999">
    <property type="entry name" value="Pyr_OxRdtase_I_AS"/>
</dbReference>
<dbReference type="PRINTS" id="PR00368">
    <property type="entry name" value="FADPNR"/>
</dbReference>
<dbReference type="GO" id="GO:0006103">
    <property type="term" value="P:2-oxoglutarate metabolic process"/>
    <property type="evidence" value="ECO:0007669"/>
    <property type="project" value="TreeGrafter"/>
</dbReference>